<dbReference type="STRING" id="927664.SAMN05421780_10899"/>
<dbReference type="RefSeq" id="WP_091513945.1">
    <property type="nucleotide sequence ID" value="NZ_FOLE01000008.1"/>
</dbReference>
<keyword evidence="1" id="KW-1133">Transmembrane helix</keyword>
<keyword evidence="1" id="KW-0472">Membrane</keyword>
<dbReference type="OrthoDB" id="1525231at2"/>
<gene>
    <name evidence="2" type="ORF">SAMN05421780_10899</name>
</gene>
<proteinExistence type="predicted"/>
<dbReference type="EMBL" id="FOLE01000008">
    <property type="protein sequence ID" value="SFC68930.1"/>
    <property type="molecule type" value="Genomic_DNA"/>
</dbReference>
<evidence type="ECO:0000313" key="3">
    <source>
        <dbReference type="Proteomes" id="UP000199514"/>
    </source>
</evidence>
<dbReference type="Proteomes" id="UP000199514">
    <property type="component" value="Unassembled WGS sequence"/>
</dbReference>
<reference evidence="2 3" key="1">
    <citation type="submission" date="2016-10" db="EMBL/GenBank/DDBJ databases">
        <authorList>
            <person name="de Groot N.N."/>
        </authorList>
    </citation>
    <scope>NUCLEOTIDE SEQUENCE [LARGE SCALE GENOMIC DNA]</scope>
    <source>
        <strain evidence="2 3">DSM 6793</strain>
    </source>
</reference>
<dbReference type="AlphaFoldDB" id="A0A1I1LHE4"/>
<feature type="transmembrane region" description="Helical" evidence="1">
    <location>
        <begin position="84"/>
        <end position="108"/>
    </location>
</feature>
<organism evidence="2 3">
    <name type="scientific">Flexibacter flexilis DSM 6793</name>
    <dbReference type="NCBI Taxonomy" id="927664"/>
    <lineage>
        <taxon>Bacteria</taxon>
        <taxon>Pseudomonadati</taxon>
        <taxon>Bacteroidota</taxon>
        <taxon>Cytophagia</taxon>
        <taxon>Cytophagales</taxon>
        <taxon>Flexibacteraceae</taxon>
        <taxon>Flexibacter</taxon>
    </lineage>
</organism>
<name>A0A1I1LHE4_9BACT</name>
<evidence type="ECO:0000256" key="1">
    <source>
        <dbReference type="SAM" id="Phobius"/>
    </source>
</evidence>
<keyword evidence="1" id="KW-0812">Transmembrane</keyword>
<keyword evidence="3" id="KW-1185">Reference proteome</keyword>
<protein>
    <submittedName>
        <fullName evidence="2">Uncharacterized protein</fullName>
    </submittedName>
</protein>
<accession>A0A1I1LHE4</accession>
<sequence>MKSFITILVVSAVLQWLLPYWWVMAPVAFLAGFSFKNSPFIAFGQGFLAIALLWFGYSLAIDILTHSILSKKIAEMITGSPNQWLILLITTLVGGLVGGFSSLAGNLWSNKVS</sequence>
<evidence type="ECO:0000313" key="2">
    <source>
        <dbReference type="EMBL" id="SFC68930.1"/>
    </source>
</evidence>
<feature type="transmembrane region" description="Helical" evidence="1">
    <location>
        <begin position="40"/>
        <end position="64"/>
    </location>
</feature>